<dbReference type="PROSITE" id="PS50031">
    <property type="entry name" value="EH"/>
    <property type="match status" value="2"/>
</dbReference>
<feature type="region of interest" description="Disordered" evidence="2">
    <location>
        <begin position="116"/>
        <end position="135"/>
    </location>
</feature>
<name>A0ABR2YFX2_9CHLO</name>
<evidence type="ECO:0000256" key="1">
    <source>
        <dbReference type="SAM" id="Coils"/>
    </source>
</evidence>
<dbReference type="EMBL" id="JALJOT010000013">
    <property type="protein sequence ID" value="KAK9904346.1"/>
    <property type="molecule type" value="Genomic_DNA"/>
</dbReference>
<protein>
    <recommendedName>
        <fullName evidence="7">EF-hand</fullName>
    </recommendedName>
</protein>
<dbReference type="Proteomes" id="UP001491310">
    <property type="component" value="Unassembled WGS sequence"/>
</dbReference>
<dbReference type="PANTHER" id="PTHR11216:SF170">
    <property type="entry name" value="DYNAMIN ASSOCIATED PROTEIN 160, ISOFORM D"/>
    <property type="match status" value="1"/>
</dbReference>
<evidence type="ECO:0000313" key="5">
    <source>
        <dbReference type="EMBL" id="KAK9904346.1"/>
    </source>
</evidence>
<organism evidence="5 6">
    <name type="scientific">Coccomyxa subellipsoidea</name>
    <dbReference type="NCBI Taxonomy" id="248742"/>
    <lineage>
        <taxon>Eukaryota</taxon>
        <taxon>Viridiplantae</taxon>
        <taxon>Chlorophyta</taxon>
        <taxon>core chlorophytes</taxon>
        <taxon>Trebouxiophyceae</taxon>
        <taxon>Trebouxiophyceae incertae sedis</taxon>
        <taxon>Coccomyxaceae</taxon>
        <taxon>Coccomyxa</taxon>
    </lineage>
</organism>
<evidence type="ECO:0000256" key="2">
    <source>
        <dbReference type="SAM" id="MobiDB-lite"/>
    </source>
</evidence>
<keyword evidence="6" id="KW-1185">Reference proteome</keyword>
<evidence type="ECO:0000259" key="3">
    <source>
        <dbReference type="PROSITE" id="PS50031"/>
    </source>
</evidence>
<dbReference type="InterPro" id="IPR000261">
    <property type="entry name" value="EH_dom"/>
</dbReference>
<dbReference type="SMART" id="SM00027">
    <property type="entry name" value="EH"/>
    <property type="match status" value="2"/>
</dbReference>
<comment type="caution">
    <text evidence="5">The sequence shown here is derived from an EMBL/GenBank/DDBJ whole genome shotgun (WGS) entry which is preliminary data.</text>
</comment>
<dbReference type="CDD" id="cd00052">
    <property type="entry name" value="EH"/>
    <property type="match status" value="1"/>
</dbReference>
<feature type="domain" description="EF-hand" evidence="4">
    <location>
        <begin position="142"/>
        <end position="177"/>
    </location>
</feature>
<dbReference type="PANTHER" id="PTHR11216">
    <property type="entry name" value="EH DOMAIN"/>
    <property type="match status" value="1"/>
</dbReference>
<dbReference type="Pfam" id="PF12763">
    <property type="entry name" value="EH"/>
    <property type="match status" value="2"/>
</dbReference>
<feature type="region of interest" description="Disordered" evidence="2">
    <location>
        <begin position="222"/>
        <end position="271"/>
    </location>
</feature>
<dbReference type="Gene3D" id="1.10.238.10">
    <property type="entry name" value="EF-hand"/>
    <property type="match status" value="2"/>
</dbReference>
<evidence type="ECO:0008006" key="7">
    <source>
        <dbReference type="Google" id="ProtNLM"/>
    </source>
</evidence>
<feature type="compositionally biased region" description="Low complexity" evidence="2">
    <location>
        <begin position="228"/>
        <end position="245"/>
    </location>
</feature>
<accession>A0ABR2YFX2</accession>
<evidence type="ECO:0000313" key="6">
    <source>
        <dbReference type="Proteomes" id="UP001491310"/>
    </source>
</evidence>
<dbReference type="InterPro" id="IPR011992">
    <property type="entry name" value="EF-hand-dom_pair"/>
</dbReference>
<gene>
    <name evidence="5" type="ORF">WJX75_009910</name>
</gene>
<feature type="domain" description="EF-hand" evidence="4">
    <location>
        <begin position="2"/>
        <end position="37"/>
    </location>
</feature>
<feature type="region of interest" description="Disordered" evidence="2">
    <location>
        <begin position="541"/>
        <end position="599"/>
    </location>
</feature>
<dbReference type="PROSITE" id="PS50222">
    <property type="entry name" value="EF_HAND_2"/>
    <property type="match status" value="2"/>
</dbReference>
<feature type="coiled-coil region" evidence="1">
    <location>
        <begin position="312"/>
        <end position="462"/>
    </location>
</feature>
<keyword evidence="1" id="KW-0175">Coiled coil</keyword>
<dbReference type="SUPFAM" id="SSF47473">
    <property type="entry name" value="EF-hand"/>
    <property type="match status" value="2"/>
</dbReference>
<reference evidence="5 6" key="1">
    <citation type="journal article" date="2024" name="Nat. Commun.">
        <title>Phylogenomics reveals the evolutionary origins of lichenization in chlorophyte algae.</title>
        <authorList>
            <person name="Puginier C."/>
            <person name="Libourel C."/>
            <person name="Otte J."/>
            <person name="Skaloud P."/>
            <person name="Haon M."/>
            <person name="Grisel S."/>
            <person name="Petersen M."/>
            <person name="Berrin J.G."/>
            <person name="Delaux P.M."/>
            <person name="Dal Grande F."/>
            <person name="Keller J."/>
        </authorList>
    </citation>
    <scope>NUCLEOTIDE SEQUENCE [LARGE SCALE GENOMIC DNA]</scope>
    <source>
        <strain evidence="5 6">SAG 216-7</strain>
    </source>
</reference>
<feature type="compositionally biased region" description="Low complexity" evidence="2">
    <location>
        <begin position="541"/>
        <end position="568"/>
    </location>
</feature>
<sequence>MADADLFENWFSIADQDHDGLLTGAEAVQFFQRSNLSQETLFQVWQMVAGDSSSLTKQQFYSTLRLMSLAQRSGGVLPEAQARSLLVGIGPAVPPPTMAGLPIPRQTVTQQTWQSEPQIPGARPAAPSPASAAGAFPPMPATDAQRYRDVFARLDTNHNGYVEGGDCAGFFMQWGLQKEILRDIWEVVAGDEGRLSQGHFLGCLYLMDLAKRGAAPPRFLPPGPFPPIAGASGHSDAGSSFSLSSMQQEDVFPREPSVPQLPSKADQKQAQDLDQQLYQAQVEGQTAKQKEALYRAALQDLTLFKSRTSAALLQAQERADKEIADANAMQAQYEAAWAGAEATHAQGRQLLDSLTKARAHKAEATTKLEQLQRDIAELSSLSPDLVEEENKATRALSEQIRTAEAAAVKLDMQAAAARTEKAALERQLEEVQLSCAAGQADVAALKRDLASLDAKLKAEDSEAASDLQSLLSATADVYRTLLGNARKAGITLPASALLEGAPHDGHEPLQWNDYAAVDAEDWEDFEDEGFELVGAQPELPAAEAQPMQEQSAAQQEAASAASEQPAPAHSHTLQSETSGGFAVDFGDTASSITGPPVQDFTAFSKFSTTTTASKPAEESWAAF</sequence>
<feature type="compositionally biased region" description="Low complexity" evidence="2">
    <location>
        <begin position="120"/>
        <end position="135"/>
    </location>
</feature>
<dbReference type="InterPro" id="IPR002048">
    <property type="entry name" value="EF_hand_dom"/>
</dbReference>
<proteinExistence type="predicted"/>
<feature type="domain" description="EH" evidence="3">
    <location>
        <begin position="3"/>
        <end position="48"/>
    </location>
</feature>
<evidence type="ECO:0000259" key="4">
    <source>
        <dbReference type="PROSITE" id="PS50222"/>
    </source>
</evidence>
<feature type="domain" description="EH" evidence="3">
    <location>
        <begin position="143"/>
        <end position="188"/>
    </location>
</feature>